<dbReference type="PANTHER" id="PTHR34948">
    <property type="entry name" value="OS08G0299200 PROTEIN"/>
    <property type="match status" value="1"/>
</dbReference>
<dbReference type="PANTHER" id="PTHR34948:SF2">
    <property type="entry name" value="TRIPHOSPHATE TUNNEL METALLOENZYME 3"/>
    <property type="match status" value="1"/>
</dbReference>
<organism evidence="2 3">
    <name type="scientific">Capsicum annuum</name>
    <name type="common">Capsicum pepper</name>
    <dbReference type="NCBI Taxonomy" id="4072"/>
    <lineage>
        <taxon>Eukaryota</taxon>
        <taxon>Viridiplantae</taxon>
        <taxon>Streptophyta</taxon>
        <taxon>Embryophyta</taxon>
        <taxon>Tracheophyta</taxon>
        <taxon>Spermatophyta</taxon>
        <taxon>Magnoliopsida</taxon>
        <taxon>eudicotyledons</taxon>
        <taxon>Gunneridae</taxon>
        <taxon>Pentapetalae</taxon>
        <taxon>asterids</taxon>
        <taxon>lamiids</taxon>
        <taxon>Solanales</taxon>
        <taxon>Solanaceae</taxon>
        <taxon>Solanoideae</taxon>
        <taxon>Capsiceae</taxon>
        <taxon>Capsicum</taxon>
    </lineage>
</organism>
<dbReference type="SMART" id="SM01118">
    <property type="entry name" value="CYTH"/>
    <property type="match status" value="1"/>
</dbReference>
<evidence type="ECO:0000259" key="1">
    <source>
        <dbReference type="SMART" id="SM01118"/>
    </source>
</evidence>
<gene>
    <name evidence="2" type="ORF">T459_06904</name>
</gene>
<name>A0A1U8FRT7_CAPAN</name>
<dbReference type="Gramene" id="PHT91791">
    <property type="protein sequence ID" value="PHT91791"/>
    <property type="gene ID" value="T459_06904"/>
</dbReference>
<dbReference type="InterPro" id="IPR023577">
    <property type="entry name" value="CYTH_domain"/>
</dbReference>
<reference evidence="2 3" key="1">
    <citation type="journal article" date="2014" name="Nat. Genet.">
        <title>Genome sequence of the hot pepper provides insights into the evolution of pungency in Capsicum species.</title>
        <authorList>
            <person name="Kim S."/>
            <person name="Park M."/>
            <person name="Yeom S.I."/>
            <person name="Kim Y.M."/>
            <person name="Lee J.M."/>
            <person name="Lee H.A."/>
            <person name="Seo E."/>
            <person name="Choi J."/>
            <person name="Cheong K."/>
            <person name="Kim K.T."/>
            <person name="Jung K."/>
            <person name="Lee G.W."/>
            <person name="Oh S.K."/>
            <person name="Bae C."/>
            <person name="Kim S.B."/>
            <person name="Lee H.Y."/>
            <person name="Kim S.Y."/>
            <person name="Kim M.S."/>
            <person name="Kang B.C."/>
            <person name="Jo Y.D."/>
            <person name="Yang H.B."/>
            <person name="Jeong H.J."/>
            <person name="Kang W.H."/>
            <person name="Kwon J.K."/>
            <person name="Shin C."/>
            <person name="Lim J.Y."/>
            <person name="Park J.H."/>
            <person name="Huh J.H."/>
            <person name="Kim J.S."/>
            <person name="Kim B.D."/>
            <person name="Cohen O."/>
            <person name="Paran I."/>
            <person name="Suh M.C."/>
            <person name="Lee S.B."/>
            <person name="Kim Y.K."/>
            <person name="Shin Y."/>
            <person name="Noh S.J."/>
            <person name="Park J."/>
            <person name="Seo Y.S."/>
            <person name="Kwon S.Y."/>
            <person name="Kim H.A."/>
            <person name="Park J.M."/>
            <person name="Kim H.J."/>
            <person name="Choi S.B."/>
            <person name="Bosland P.W."/>
            <person name="Reeves G."/>
            <person name="Jo S.H."/>
            <person name="Lee B.W."/>
            <person name="Cho H.T."/>
            <person name="Choi H.S."/>
            <person name="Lee M.S."/>
            <person name="Yu Y."/>
            <person name="Do Choi Y."/>
            <person name="Park B.S."/>
            <person name="van Deynze A."/>
            <person name="Ashrafi H."/>
            <person name="Hill T."/>
            <person name="Kim W.T."/>
            <person name="Pai H.S."/>
            <person name="Ahn H.K."/>
            <person name="Yeam I."/>
            <person name="Giovannoni J.J."/>
            <person name="Rose J.K."/>
            <person name="Sorensen I."/>
            <person name="Lee S.J."/>
            <person name="Kim R.W."/>
            <person name="Choi I.Y."/>
            <person name="Choi B.S."/>
            <person name="Lim J.S."/>
            <person name="Lee Y.H."/>
            <person name="Choi D."/>
        </authorList>
    </citation>
    <scope>NUCLEOTIDE SEQUENCE [LARGE SCALE GENOMIC DNA]</scope>
    <source>
        <strain evidence="3">cv. CM334</strain>
    </source>
</reference>
<dbReference type="AlphaFoldDB" id="A0A1U8FRT7"/>
<dbReference type="Proteomes" id="UP000222542">
    <property type="component" value="Unassembled WGS sequence"/>
</dbReference>
<dbReference type="InterPro" id="IPR033469">
    <property type="entry name" value="CYTH-like_dom_sf"/>
</dbReference>
<dbReference type="CDD" id="cd07374">
    <property type="entry name" value="CYTH-like_Pase"/>
    <property type="match status" value="1"/>
</dbReference>
<dbReference type="OrthoDB" id="2160189at2759"/>
<dbReference type="EMBL" id="AYRZ02000002">
    <property type="protein sequence ID" value="PHT91791.1"/>
    <property type="molecule type" value="Genomic_DNA"/>
</dbReference>
<comment type="caution">
    <text evidence="2">The sequence shown here is derived from an EMBL/GenBank/DDBJ whole genome shotgun (WGS) entry which is preliminary data.</text>
</comment>
<accession>A0A1U8FRT7</accession>
<dbReference type="KEGG" id="cann:107860592"/>
<dbReference type="GO" id="GO:0016462">
    <property type="term" value="F:pyrophosphatase activity"/>
    <property type="evidence" value="ECO:0007669"/>
    <property type="project" value="UniProtKB-ARBA"/>
</dbReference>
<dbReference type="OMA" id="VESRIMG"/>
<dbReference type="SMR" id="A0A1U8FRT7"/>
<dbReference type="Pfam" id="PF01928">
    <property type="entry name" value="CYTH"/>
    <property type="match status" value="1"/>
</dbReference>
<evidence type="ECO:0000313" key="2">
    <source>
        <dbReference type="EMBL" id="PHT91791.1"/>
    </source>
</evidence>
<reference evidence="2 3" key="2">
    <citation type="journal article" date="2017" name="Genome Biol.">
        <title>New reference genome sequences of hot pepper reveal the massive evolution of plant disease-resistance genes by retroduplication.</title>
        <authorList>
            <person name="Kim S."/>
            <person name="Park J."/>
            <person name="Yeom S.I."/>
            <person name="Kim Y.M."/>
            <person name="Seo E."/>
            <person name="Kim K.T."/>
            <person name="Kim M.S."/>
            <person name="Lee J.M."/>
            <person name="Cheong K."/>
            <person name="Shin H.S."/>
            <person name="Kim S.B."/>
            <person name="Han K."/>
            <person name="Lee J."/>
            <person name="Park M."/>
            <person name="Lee H.A."/>
            <person name="Lee H.Y."/>
            <person name="Lee Y."/>
            <person name="Oh S."/>
            <person name="Lee J.H."/>
            <person name="Choi E."/>
            <person name="Choi E."/>
            <person name="Lee S.E."/>
            <person name="Jeon J."/>
            <person name="Kim H."/>
            <person name="Choi G."/>
            <person name="Song H."/>
            <person name="Lee J."/>
            <person name="Lee S.C."/>
            <person name="Kwon J.K."/>
            <person name="Lee H.Y."/>
            <person name="Koo N."/>
            <person name="Hong Y."/>
            <person name="Kim R.W."/>
            <person name="Kang W.H."/>
            <person name="Huh J.H."/>
            <person name="Kang B.C."/>
            <person name="Yang T.J."/>
            <person name="Lee Y.H."/>
            <person name="Bennetzen J.L."/>
            <person name="Choi D."/>
        </authorList>
    </citation>
    <scope>NUCLEOTIDE SEQUENCE [LARGE SCALE GENOMIC DNA]</scope>
    <source>
        <strain evidence="3">cv. CM334</strain>
    </source>
</reference>
<dbReference type="SUPFAM" id="SSF55154">
    <property type="entry name" value="CYTH-like phosphatases"/>
    <property type="match status" value="1"/>
</dbReference>
<dbReference type="Gene3D" id="2.40.320.10">
    <property type="entry name" value="Hypothetical Protein Pfu-838710-001"/>
    <property type="match status" value="2"/>
</dbReference>
<protein>
    <submittedName>
        <fullName evidence="2">Triphosphate tunel metalloenzyme 3</fullName>
    </submittedName>
</protein>
<evidence type="ECO:0000313" key="3">
    <source>
        <dbReference type="Proteomes" id="UP000222542"/>
    </source>
</evidence>
<keyword evidence="3" id="KW-1185">Reference proteome</keyword>
<accession>A0A2G3AC49</accession>
<dbReference type="STRING" id="4072.A0A1U8FRT7"/>
<proteinExistence type="predicted"/>
<feature type="domain" description="CYTH" evidence="1">
    <location>
        <begin position="1"/>
        <end position="240"/>
    </location>
</feature>
<sequence>MEVEVKLRLPDSSAHQKVLSLLSPYHKKTHHQLNTFFDGASGELSSQRAVLRLRFYENLKGNTVINNSVSRVGEYKEESKIGNECVDDPRKLARSKEEENVKCMVCLKGKAVIVNGVSRVEEDEEELDSKIGYECVDDPRKLTEVEGSRVLKRAKEEFQVGEGGFIGLGGFRNERNVFEWNGVVLEVDETNYDFGTCYEIECESSEPEKVKEMIETLLKENGIDYSYSKVSKFATFRSGKLP</sequence>